<dbReference type="PANTHER" id="PTHR21512">
    <property type="entry name" value="TRAFFICKING PROTEIN PARTICLE COMPLEX SUBUNIT 9"/>
    <property type="match status" value="1"/>
</dbReference>
<dbReference type="Pfam" id="PF26251">
    <property type="entry name" value="TPR_TRAPPC9-Trs120"/>
    <property type="match status" value="1"/>
</dbReference>
<keyword evidence="2" id="KW-0333">Golgi apparatus</keyword>
<keyword evidence="10" id="KW-1185">Reference proteome</keyword>
<dbReference type="InterPro" id="IPR058568">
    <property type="entry name" value="Ig_TRAPPC9_Trs120_4th"/>
</dbReference>
<feature type="compositionally biased region" description="Polar residues" evidence="3">
    <location>
        <begin position="212"/>
        <end position="263"/>
    </location>
</feature>
<feature type="non-terminal residue" evidence="9">
    <location>
        <position position="1"/>
    </location>
</feature>
<dbReference type="STRING" id="1314781.A0A165GB87"/>
<comment type="subcellular location">
    <subcellularLocation>
        <location evidence="1">Golgi apparatus</location>
    </subcellularLocation>
</comment>
<evidence type="ECO:0000259" key="7">
    <source>
        <dbReference type="Pfam" id="PF26282"/>
    </source>
</evidence>
<feature type="domain" description="Trs120/TRAPPC9 first Ig-like" evidence="6">
    <location>
        <begin position="704"/>
        <end position="900"/>
    </location>
</feature>
<feature type="compositionally biased region" description="Polar residues" evidence="3">
    <location>
        <begin position="277"/>
        <end position="286"/>
    </location>
</feature>
<dbReference type="OrthoDB" id="27962at2759"/>
<evidence type="ECO:0000259" key="5">
    <source>
        <dbReference type="Pfam" id="PF26251"/>
    </source>
</evidence>
<evidence type="ECO:0000259" key="4">
    <source>
        <dbReference type="Pfam" id="PF08626"/>
    </source>
</evidence>
<dbReference type="Proteomes" id="UP000077266">
    <property type="component" value="Unassembled WGS sequence"/>
</dbReference>
<dbReference type="InParanoid" id="A0A165GB87"/>
<accession>A0A165GB87</accession>
<dbReference type="Pfam" id="PF26283">
    <property type="entry name" value="Ig_TRAPPC9-Trs120_4th"/>
    <property type="match status" value="1"/>
</dbReference>
<dbReference type="InterPro" id="IPR058563">
    <property type="entry name" value="Trs120_TRAPPC9_N"/>
</dbReference>
<feature type="domain" description="Trs120/TRAPPC9 TPR region" evidence="5">
    <location>
        <begin position="375"/>
        <end position="690"/>
    </location>
</feature>
<evidence type="ECO:0000259" key="8">
    <source>
        <dbReference type="Pfam" id="PF26283"/>
    </source>
</evidence>
<dbReference type="InterPro" id="IPR058564">
    <property type="entry name" value="TPR_TRAPPC9_Trs120"/>
</dbReference>
<evidence type="ECO:0000256" key="2">
    <source>
        <dbReference type="ARBA" id="ARBA00023034"/>
    </source>
</evidence>
<evidence type="ECO:0000313" key="9">
    <source>
        <dbReference type="EMBL" id="KZV90255.1"/>
    </source>
</evidence>
<dbReference type="EMBL" id="KV426053">
    <property type="protein sequence ID" value="KZV90255.1"/>
    <property type="molecule type" value="Genomic_DNA"/>
</dbReference>
<protein>
    <recommendedName>
        <fullName evidence="11">Trs120-domain-containing protein</fullName>
    </recommendedName>
</protein>
<evidence type="ECO:0000259" key="6">
    <source>
        <dbReference type="Pfam" id="PF26254"/>
    </source>
</evidence>
<feature type="domain" description="Trs120/TRAPPC9 fourth Ig-like" evidence="8">
    <location>
        <begin position="1239"/>
        <end position="1320"/>
    </location>
</feature>
<evidence type="ECO:0000256" key="3">
    <source>
        <dbReference type="SAM" id="MobiDB-lite"/>
    </source>
</evidence>
<feature type="domain" description="Trs120/TRAPPC9 N-terminal" evidence="4">
    <location>
        <begin position="11"/>
        <end position="358"/>
    </location>
</feature>
<dbReference type="Pfam" id="PF26254">
    <property type="entry name" value="Ig_TRAPPC9-Trs120_1st"/>
    <property type="match status" value="1"/>
</dbReference>
<name>A0A165GB87_EXIGL</name>
<sequence length="1354" mass="147491">MSSGAGAFASLAHVRILVLPLGGISKSTFDACAELVRSIDSVRLVDIPADPREDKARFMPAPLAAGSIQLSYVAHPPPASHAPLAVFRPSLFPLGVIGIASVPGKLSPAELVPHLNASIARVFPDEHAPFPLARTCLAFESEETDVHDSPQTKGCTVIPAVMGNKKLYIGQLLADLCSNIIGEFTGLYQLLETQHGMDMIAAQALPSFPSPSATLPTNLNRNSVPYSDSPRQSLDLASTPESRRSSFQRPRTTSIPHSNSQPHITHKGPTSPPLIKRSSTQVGTLKQQRRATSMLLPNGRLYKVLGDLYLLSGQLDQANVWYTTAQNMFKSAGDMVWHASVLEGLCTVAVLEAYSALETGSEAASTGDKEPWAHINDKMSMAISLYSRASPSSMLTDVEYSLFSLLLSDSVLRHTNFLFAIWSSKGWGPAALSHMVRPTLPAVFASRPVPEAHLLTLDAESKVTRSHIASTLAQAHGAFLVHLRPHDKIRVLSAVAATFSLLGYRRKEVYILRELLCVLMDMIVCGREETARASAVTSPVSGGGAVSPVANGRPRTPNGVGSPVPQQPQQQVTVRAHESTAGNTSILAIVRQICDIYGVPLDSISIVDDPNTTEPTSGVDAPRQVHFGWPELQVGSVKEVMAIVQALPDYLALAQMAHSALKTLQPVMEIRDHRHLYDTAMHALTTAKRRGDERRLSYWADNPVVAIQVILLPFERTPIQHSTRDLLPPSEEDTSAVVVGRKDPFLYNPRLKKASTAQALAVQGEAVELDVTLYNPYTFHLEVQELSLSTTGVTFESQPLNVVLAPLSFDMARIVVTPPEAGMVYVRGCVARVPGSVRKEFFLPVLTDEEKEKSEKRHSMQALELGRHKRSGLQARSRLSGTAASSAAPVHKFMEIKIVPAQPLLKIRRTSLTRSALTLYSGETVTIRLTLENVSNIDVDFMKVTFDDSTIGPAQGALADGELSVFDTYETEYELIHQPVFTWAAPESEKTIAAGKRVALSVNCFGKIGCTNGTIQISYGLTKPVLEAGVNSFYVRQMLYEVDVTVYNTLECSGMDILPLSSFDVHDRENISDANLQLIADVAASVDEDDWCLFTIDVRNCYGLPFDVIFERSQEETPSCQATKRIAPGSTSRILLPVKRVLLPESVTSKPIPTLSDRQFVVSKDKLSSAETAAQLELFWYREELFKTVQARWQEAGNSRFGELSLRQQRMTMRMLHAFKIPPVKVHLSFVSSPVVQNPSSSRRRTVCPPNDFVTLRVEVKNTSRAPQVLALSLALSPADYVLSDGILSDIPLGRIESGATGSIDVGLCFVSSGNFDVVAEARRISGPQSYGFETAGLGELRVSVQDEQPVGAG</sequence>
<feature type="region of interest" description="Disordered" evidence="3">
    <location>
        <begin position="212"/>
        <end position="290"/>
    </location>
</feature>
<evidence type="ECO:0000256" key="1">
    <source>
        <dbReference type="ARBA" id="ARBA00004555"/>
    </source>
</evidence>
<dbReference type="Pfam" id="PF08626">
    <property type="entry name" value="TRAPPC9-Trs120"/>
    <property type="match status" value="1"/>
</dbReference>
<dbReference type="PANTHER" id="PTHR21512:SF5">
    <property type="entry name" value="TRAFFICKING PROTEIN PARTICLE COMPLEX SUBUNIT 9"/>
    <property type="match status" value="1"/>
</dbReference>
<gene>
    <name evidence="9" type="ORF">EXIGLDRAFT_649508</name>
</gene>
<dbReference type="InterPro" id="IPR058567">
    <property type="entry name" value="Ig_TRAPPC9_Trs120_3rd"/>
</dbReference>
<dbReference type="FunCoup" id="A0A165GB87">
    <property type="interactions" value="68"/>
</dbReference>
<dbReference type="Pfam" id="PF26282">
    <property type="entry name" value="Ig_TRAPPC9-Trs120_3rd"/>
    <property type="match status" value="1"/>
</dbReference>
<dbReference type="GO" id="GO:0005802">
    <property type="term" value="C:trans-Golgi network"/>
    <property type="evidence" value="ECO:0007669"/>
    <property type="project" value="TreeGrafter"/>
</dbReference>
<organism evidence="9 10">
    <name type="scientific">Exidia glandulosa HHB12029</name>
    <dbReference type="NCBI Taxonomy" id="1314781"/>
    <lineage>
        <taxon>Eukaryota</taxon>
        <taxon>Fungi</taxon>
        <taxon>Dikarya</taxon>
        <taxon>Basidiomycota</taxon>
        <taxon>Agaricomycotina</taxon>
        <taxon>Agaricomycetes</taxon>
        <taxon>Auriculariales</taxon>
        <taxon>Exidiaceae</taxon>
        <taxon>Exidia</taxon>
    </lineage>
</organism>
<dbReference type="InterPro" id="IPR013935">
    <property type="entry name" value="Trs120_TRAPPC9"/>
</dbReference>
<feature type="domain" description="Trs120/TRAPPC9 third Ig-like" evidence="7">
    <location>
        <begin position="1051"/>
        <end position="1219"/>
    </location>
</feature>
<dbReference type="Pfam" id="PF26280">
    <property type="entry name" value="Ig_TRAPPC9-Trs120_2nd"/>
    <property type="match status" value="1"/>
</dbReference>
<feature type="region of interest" description="Disordered" evidence="3">
    <location>
        <begin position="852"/>
        <end position="878"/>
    </location>
</feature>
<evidence type="ECO:0000313" key="10">
    <source>
        <dbReference type="Proteomes" id="UP000077266"/>
    </source>
</evidence>
<proteinExistence type="predicted"/>
<reference evidence="9 10" key="1">
    <citation type="journal article" date="2016" name="Mol. Biol. Evol.">
        <title>Comparative Genomics of Early-Diverging Mushroom-Forming Fungi Provides Insights into the Origins of Lignocellulose Decay Capabilities.</title>
        <authorList>
            <person name="Nagy L.G."/>
            <person name="Riley R."/>
            <person name="Tritt A."/>
            <person name="Adam C."/>
            <person name="Daum C."/>
            <person name="Floudas D."/>
            <person name="Sun H."/>
            <person name="Yadav J.S."/>
            <person name="Pangilinan J."/>
            <person name="Larsson K.H."/>
            <person name="Matsuura K."/>
            <person name="Barry K."/>
            <person name="Labutti K."/>
            <person name="Kuo R."/>
            <person name="Ohm R.A."/>
            <person name="Bhattacharya S.S."/>
            <person name="Shirouzu T."/>
            <person name="Yoshinaga Y."/>
            <person name="Martin F.M."/>
            <person name="Grigoriev I.V."/>
            <person name="Hibbett D.S."/>
        </authorList>
    </citation>
    <scope>NUCLEOTIDE SEQUENCE [LARGE SCALE GENOMIC DNA]</scope>
    <source>
        <strain evidence="9 10">HHB12029</strain>
    </source>
</reference>
<dbReference type="InterPro" id="IPR058565">
    <property type="entry name" value="Ig_TRAPPC9_Trs120_1st"/>
</dbReference>
<feature type="region of interest" description="Disordered" evidence="3">
    <location>
        <begin position="536"/>
        <end position="566"/>
    </location>
</feature>
<evidence type="ECO:0008006" key="11">
    <source>
        <dbReference type="Google" id="ProtNLM"/>
    </source>
</evidence>